<dbReference type="GeneID" id="7446043"/>
<keyword evidence="3" id="KW-0698">rRNA processing</keyword>
<feature type="compositionally biased region" description="Acidic residues" evidence="7">
    <location>
        <begin position="500"/>
        <end position="515"/>
    </location>
</feature>
<dbReference type="PANTHER" id="PTHR17039:SF0">
    <property type="entry name" value="U3 SMALL NUCLEOLAR RIBONUCLEOPROTEIN PROTEIN MPP10"/>
    <property type="match status" value="1"/>
</dbReference>
<evidence type="ECO:0000256" key="1">
    <source>
        <dbReference type="ARBA" id="ARBA00004604"/>
    </source>
</evidence>
<protein>
    <submittedName>
        <fullName evidence="8">Uncharacterized protein</fullName>
    </submittedName>
</protein>
<evidence type="ECO:0000256" key="3">
    <source>
        <dbReference type="ARBA" id="ARBA00022552"/>
    </source>
</evidence>
<evidence type="ECO:0000256" key="6">
    <source>
        <dbReference type="ARBA" id="ARBA00029455"/>
    </source>
</evidence>
<feature type="compositionally biased region" description="Basic and acidic residues" evidence="7">
    <location>
        <begin position="781"/>
        <end position="792"/>
    </location>
</feature>
<dbReference type="PANTHER" id="PTHR17039">
    <property type="entry name" value="U3 SMALL NUCLEOLAR RIBONUCLEOPROTEIN PROTEIN MPP10"/>
    <property type="match status" value="1"/>
</dbReference>
<dbReference type="KEGG" id="tps:THAPSDRAFT_bd1667"/>
<reference evidence="8 9" key="2">
    <citation type="journal article" date="2008" name="Nature">
        <title>The Phaeodactylum genome reveals the evolutionary history of diatom genomes.</title>
        <authorList>
            <person name="Bowler C."/>
            <person name="Allen A.E."/>
            <person name="Badger J.H."/>
            <person name="Grimwood J."/>
            <person name="Jabbari K."/>
            <person name="Kuo A."/>
            <person name="Maheswari U."/>
            <person name="Martens C."/>
            <person name="Maumus F."/>
            <person name="Otillar R.P."/>
            <person name="Rayko E."/>
            <person name="Salamov A."/>
            <person name="Vandepoele K."/>
            <person name="Beszteri B."/>
            <person name="Gruber A."/>
            <person name="Heijde M."/>
            <person name="Katinka M."/>
            <person name="Mock T."/>
            <person name="Valentin K."/>
            <person name="Verret F."/>
            <person name="Berges J.A."/>
            <person name="Brownlee C."/>
            <person name="Cadoret J.P."/>
            <person name="Chiovitti A."/>
            <person name="Choi C.J."/>
            <person name="Coesel S."/>
            <person name="De Martino A."/>
            <person name="Detter J.C."/>
            <person name="Durkin C."/>
            <person name="Falciatore A."/>
            <person name="Fournet J."/>
            <person name="Haruta M."/>
            <person name="Huysman M.J."/>
            <person name="Jenkins B.D."/>
            <person name="Jiroutova K."/>
            <person name="Jorgensen R.E."/>
            <person name="Joubert Y."/>
            <person name="Kaplan A."/>
            <person name="Kroger N."/>
            <person name="Kroth P.G."/>
            <person name="La Roche J."/>
            <person name="Lindquist E."/>
            <person name="Lommer M."/>
            <person name="Martin-Jezequel V."/>
            <person name="Lopez P.J."/>
            <person name="Lucas S."/>
            <person name="Mangogna M."/>
            <person name="McGinnis K."/>
            <person name="Medlin L.K."/>
            <person name="Montsant A."/>
            <person name="Oudot-Le Secq M.P."/>
            <person name="Napoli C."/>
            <person name="Obornik M."/>
            <person name="Parker M.S."/>
            <person name="Petit J.L."/>
            <person name="Porcel B.M."/>
            <person name="Poulsen N."/>
            <person name="Robison M."/>
            <person name="Rychlewski L."/>
            <person name="Rynearson T.A."/>
            <person name="Schmutz J."/>
            <person name="Shapiro H."/>
            <person name="Siaut M."/>
            <person name="Stanley M."/>
            <person name="Sussman M.R."/>
            <person name="Taylor A.R."/>
            <person name="Vardi A."/>
            <person name="von Dassow P."/>
            <person name="Vyverman W."/>
            <person name="Willis A."/>
            <person name="Wyrwicz L.S."/>
            <person name="Rokhsar D.S."/>
            <person name="Weissenbach J."/>
            <person name="Armbrust E.V."/>
            <person name="Green B.R."/>
            <person name="Van de Peer Y."/>
            <person name="Grigoriev I.V."/>
        </authorList>
    </citation>
    <scope>NUCLEOTIDE SEQUENCE [LARGE SCALE GENOMIC DNA]</scope>
    <source>
        <strain evidence="8 9">CCMP1335</strain>
    </source>
</reference>
<evidence type="ECO:0000256" key="5">
    <source>
        <dbReference type="ARBA" id="ARBA00023274"/>
    </source>
</evidence>
<dbReference type="OMA" id="HFAEDFG"/>
<evidence type="ECO:0000313" key="8">
    <source>
        <dbReference type="EMBL" id="EED86236.1"/>
    </source>
</evidence>
<dbReference type="Pfam" id="PF04006">
    <property type="entry name" value="Mpp10"/>
    <property type="match status" value="1"/>
</dbReference>
<keyword evidence="5" id="KW-0687">Ribonucleoprotein</keyword>
<keyword evidence="2" id="KW-0690">Ribosome biogenesis</keyword>
<feature type="region of interest" description="Disordered" evidence="7">
    <location>
        <begin position="337"/>
        <end position="408"/>
    </location>
</feature>
<gene>
    <name evidence="8" type="ORF">THAPSDRAFT_bd1667</name>
</gene>
<feature type="compositionally biased region" description="Acidic residues" evidence="7">
    <location>
        <begin position="352"/>
        <end position="368"/>
    </location>
</feature>
<dbReference type="PaxDb" id="35128-Thapsdraft1667"/>
<dbReference type="HOGENOM" id="CLU_319243_0_0_1"/>
<dbReference type="STRING" id="35128.B8LEK4"/>
<dbReference type="GO" id="GO:0034457">
    <property type="term" value="C:Mpp10 complex"/>
    <property type="evidence" value="ECO:0000318"/>
    <property type="project" value="GO_Central"/>
</dbReference>
<dbReference type="GO" id="GO:0005732">
    <property type="term" value="C:sno(s)RNA-containing ribonucleoprotein complex"/>
    <property type="evidence" value="ECO:0007669"/>
    <property type="project" value="InterPro"/>
</dbReference>
<accession>B8LEK4</accession>
<dbReference type="Proteomes" id="UP000001449">
    <property type="component" value="Unassembled WGS sequence"/>
</dbReference>
<feature type="compositionally biased region" description="Basic residues" evidence="7">
    <location>
        <begin position="793"/>
        <end position="807"/>
    </location>
</feature>
<evidence type="ECO:0000256" key="2">
    <source>
        <dbReference type="ARBA" id="ARBA00022517"/>
    </source>
</evidence>
<evidence type="ECO:0000313" key="9">
    <source>
        <dbReference type="Proteomes" id="UP000001449"/>
    </source>
</evidence>
<feature type="compositionally biased region" description="Basic and acidic residues" evidence="7">
    <location>
        <begin position="16"/>
        <end position="27"/>
    </location>
</feature>
<feature type="compositionally biased region" description="Acidic residues" evidence="7">
    <location>
        <begin position="243"/>
        <end position="260"/>
    </location>
</feature>
<dbReference type="InParanoid" id="B8LEK4"/>
<keyword evidence="9" id="KW-1185">Reference proteome</keyword>
<feature type="compositionally biased region" description="Polar residues" evidence="7">
    <location>
        <begin position="563"/>
        <end position="572"/>
    </location>
</feature>
<sequence>MKCDVMGDVDESQSDANRDDASSDNKDANQLASDDIWSLTHQAIANSLLPLISQPDELLSFFNSQSVGNGSVSGGDNATATKAQLVHMCQQLFQYIEHLAELQDDLKKKRRGQQDGNADEDDTCQQAKQSGTACSLSGLTSLYTGIDASTSNIHTSAMVDAETIWGQVDLQNNALLPKLKKLIKKLTKISENETSASGEDDNHIRLLDMAMDSENEEKMNDGRDEDSEDKERFDEGSAASNLDENEPINYDDDNSEEEVDEARRIRERMEKAMAEMDGSSDEQNNSADDNSEAIKKDELKALSAKAKELEDSIIDPTRENMRDGFFDLHEMEAFADEEEEYLPDMAYGNEIPVEDQEGYGSGDSDDDMERGKKKQKKAVLPHVRDRMGGDSDSDGGESDDESKDGLTKRFKTTTVRRKKYRADDEIDALYELYGERENDEFSDNSDDDLAIGGGVDATDLTAAEFFGKPDESVIKRYNLQHKDDGKNAKKSGSGGKAADFDDADSWDEHDFADDAADWKGSMSEEEEEEEEAEDDVMQYDSEGGAEESSEEEDAPEQHKRPSTHSLQSQKLEAQTLLIEQEMMAEKPWRMLGESKGTDRPSDSLLDSTPEFEVAFKPPPIITAEHTASIEDMIKKRILEEDWDDVVPRELPDIGLNKHGGGDAPEVSQEKSKLGLGELYEREYLKKTTGFDRDAHEKETVEDAAKEEMKKLFANLCSQLDALSNYHFAPRPVADEADVQNREDVPAIAMEEVLPLHVSAGRGVAPEEVYGSGKGRGSVLKGDSELDKAERNRIRNAKKSARRKARRQKLADEKLISKLQPGLGLNNPYEKRKLREEMQMARASGKVVVASENKGLRDEGAADKEYQTSAKFFQKMQENVETMVHGGEDGGGRSKKRRKGLDDGQASSVFQL</sequence>
<dbReference type="eggNOG" id="KOG2600">
    <property type="taxonomic scope" value="Eukaryota"/>
</dbReference>
<feature type="compositionally biased region" description="Acidic residues" evidence="7">
    <location>
        <begin position="523"/>
        <end position="554"/>
    </location>
</feature>
<dbReference type="RefSeq" id="XP_002297460.1">
    <property type="nucleotide sequence ID" value="XM_002297424.1"/>
</dbReference>
<evidence type="ECO:0000256" key="7">
    <source>
        <dbReference type="SAM" id="MobiDB-lite"/>
    </source>
</evidence>
<dbReference type="GO" id="GO:0032040">
    <property type="term" value="C:small-subunit processome"/>
    <property type="evidence" value="ECO:0000318"/>
    <property type="project" value="GO_Central"/>
</dbReference>
<dbReference type="EMBL" id="DS999443">
    <property type="protein sequence ID" value="EED86236.1"/>
    <property type="molecule type" value="Genomic_DNA"/>
</dbReference>
<feature type="region of interest" description="Disordered" evidence="7">
    <location>
        <begin position="768"/>
        <end position="813"/>
    </location>
</feature>
<evidence type="ECO:0000256" key="4">
    <source>
        <dbReference type="ARBA" id="ARBA00023242"/>
    </source>
</evidence>
<organism evidence="8 9">
    <name type="scientific">Thalassiosira pseudonana</name>
    <name type="common">Marine diatom</name>
    <name type="synonym">Cyclotella nana</name>
    <dbReference type="NCBI Taxonomy" id="35128"/>
    <lineage>
        <taxon>Eukaryota</taxon>
        <taxon>Sar</taxon>
        <taxon>Stramenopiles</taxon>
        <taxon>Ochrophyta</taxon>
        <taxon>Bacillariophyta</taxon>
        <taxon>Coscinodiscophyceae</taxon>
        <taxon>Thalassiosirophycidae</taxon>
        <taxon>Thalassiosirales</taxon>
        <taxon>Thalassiosiraceae</taxon>
        <taxon>Thalassiosira</taxon>
    </lineage>
</organism>
<feature type="compositionally biased region" description="Basic and acidic residues" evidence="7">
    <location>
        <begin position="261"/>
        <end position="274"/>
    </location>
</feature>
<keyword evidence="4" id="KW-0539">Nucleus</keyword>
<feature type="region of interest" description="Disordered" evidence="7">
    <location>
        <begin position="653"/>
        <end position="672"/>
    </location>
</feature>
<dbReference type="GO" id="GO:0006364">
    <property type="term" value="P:rRNA processing"/>
    <property type="evidence" value="ECO:0007669"/>
    <property type="project" value="UniProtKB-KW"/>
</dbReference>
<feature type="compositionally biased region" description="Acidic residues" evidence="7">
    <location>
        <begin position="391"/>
        <end position="402"/>
    </location>
</feature>
<feature type="region of interest" description="Disordered" evidence="7">
    <location>
        <begin position="477"/>
        <end position="575"/>
    </location>
</feature>
<feature type="region of interest" description="Disordered" evidence="7">
    <location>
        <begin position="1"/>
        <end position="29"/>
    </location>
</feature>
<comment type="subcellular location">
    <subcellularLocation>
        <location evidence="1">Nucleus</location>
        <location evidence="1">Nucleolus</location>
    </subcellularLocation>
</comment>
<feature type="region of interest" description="Disordered" evidence="7">
    <location>
        <begin position="107"/>
        <end position="130"/>
    </location>
</feature>
<feature type="region of interest" description="Disordered" evidence="7">
    <location>
        <begin position="881"/>
        <end position="911"/>
    </location>
</feature>
<dbReference type="InterPro" id="IPR012173">
    <property type="entry name" value="Mpp10"/>
</dbReference>
<reference evidence="8 9" key="1">
    <citation type="journal article" date="2004" name="Science">
        <title>The genome of the diatom Thalassiosira pseudonana: ecology, evolution, and metabolism.</title>
        <authorList>
            <person name="Armbrust E.V."/>
            <person name="Berges J.A."/>
            <person name="Bowler C."/>
            <person name="Green B.R."/>
            <person name="Martinez D."/>
            <person name="Putnam N.H."/>
            <person name="Zhou S."/>
            <person name="Allen A.E."/>
            <person name="Apt K.E."/>
            <person name="Bechner M."/>
            <person name="Brzezinski M.A."/>
            <person name="Chaal B.K."/>
            <person name="Chiovitti A."/>
            <person name="Davis A.K."/>
            <person name="Demarest M.S."/>
            <person name="Detter J.C."/>
            <person name="Glavina T."/>
            <person name="Goodstein D."/>
            <person name="Hadi M.Z."/>
            <person name="Hellsten U."/>
            <person name="Hildebrand M."/>
            <person name="Jenkins B.D."/>
            <person name="Jurka J."/>
            <person name="Kapitonov V.V."/>
            <person name="Kroger N."/>
            <person name="Lau W.W."/>
            <person name="Lane T.W."/>
            <person name="Larimer F.W."/>
            <person name="Lippmeier J.C."/>
            <person name="Lucas S."/>
            <person name="Medina M."/>
            <person name="Montsant A."/>
            <person name="Obornik M."/>
            <person name="Parker M.S."/>
            <person name="Palenik B."/>
            <person name="Pazour G.J."/>
            <person name="Richardson P.M."/>
            <person name="Rynearson T.A."/>
            <person name="Saito M.A."/>
            <person name="Schwartz D.C."/>
            <person name="Thamatrakoln K."/>
            <person name="Valentin K."/>
            <person name="Vardi A."/>
            <person name="Wilkerson F.P."/>
            <person name="Rokhsar D.S."/>
        </authorList>
    </citation>
    <scope>NUCLEOTIDE SEQUENCE [LARGE SCALE GENOMIC DNA]</scope>
    <source>
        <strain evidence="8 9">CCMP1335</strain>
    </source>
</reference>
<dbReference type="AlphaFoldDB" id="B8LEK4"/>
<comment type="similarity">
    <text evidence="6">Belongs to the MPP10 family.</text>
</comment>
<feature type="region of interest" description="Disordered" evidence="7">
    <location>
        <begin position="213"/>
        <end position="296"/>
    </location>
</feature>
<name>B8LEK4_THAPS</name>
<feature type="compositionally biased region" description="Basic and acidic residues" evidence="7">
    <location>
        <begin position="477"/>
        <end position="487"/>
    </location>
</feature>
<proteinExistence type="inferred from homology"/>